<dbReference type="Proteomes" id="UP000198362">
    <property type="component" value="Unassembled WGS sequence"/>
</dbReference>
<dbReference type="OrthoDB" id="253985at2"/>
<gene>
    <name evidence="1" type="ORF">SAMN05421812_107260</name>
</gene>
<reference evidence="1 2" key="1">
    <citation type="submission" date="2017-06" db="EMBL/GenBank/DDBJ databases">
        <authorList>
            <person name="Kim H.J."/>
            <person name="Triplett B.A."/>
        </authorList>
    </citation>
    <scope>NUCLEOTIDE SEQUENCE [LARGE SCALE GENOMIC DNA]</scope>
    <source>
        <strain evidence="1 2">CGMCC 4.5593</strain>
    </source>
</reference>
<proteinExistence type="predicted"/>
<dbReference type="EMBL" id="FZPH01000007">
    <property type="protein sequence ID" value="SNT49903.1"/>
    <property type="molecule type" value="Genomic_DNA"/>
</dbReference>
<keyword evidence="2" id="KW-1185">Reference proteome</keyword>
<organism evidence="1 2">
    <name type="scientific">Asanoa hainanensis</name>
    <dbReference type="NCBI Taxonomy" id="560556"/>
    <lineage>
        <taxon>Bacteria</taxon>
        <taxon>Bacillati</taxon>
        <taxon>Actinomycetota</taxon>
        <taxon>Actinomycetes</taxon>
        <taxon>Micromonosporales</taxon>
        <taxon>Micromonosporaceae</taxon>
        <taxon>Asanoa</taxon>
    </lineage>
</organism>
<sequence length="220" mass="24715">MSWLAGSRTSSSAAGPLDKWLKPRRSLSWRPSANPIDRPVPKLGGQPVWLDEPFWPVSAQFGIPMTFVGQFPLPGPEPRMSYLFLTQDELYLAATFMAEGGENALLVQPGGRIPSFVEGVAERTGPTLWRRGDQWEDRVPVELELDLGPRKRGSHNYVGGKPRMWQEWDDELDASWRFFFQLDHGDGWDGDAFALNLGGGSGYAFLSADQREGRFLWDCV</sequence>
<dbReference type="RefSeq" id="WP_089250872.1">
    <property type="nucleotide sequence ID" value="NZ_FZPH01000007.1"/>
</dbReference>
<dbReference type="AlphaFoldDB" id="A0A239N600"/>
<name>A0A239N600_9ACTN</name>
<evidence type="ECO:0000313" key="1">
    <source>
        <dbReference type="EMBL" id="SNT49903.1"/>
    </source>
</evidence>
<evidence type="ECO:0008006" key="3">
    <source>
        <dbReference type="Google" id="ProtNLM"/>
    </source>
</evidence>
<evidence type="ECO:0000313" key="2">
    <source>
        <dbReference type="Proteomes" id="UP000198362"/>
    </source>
</evidence>
<protein>
    <recommendedName>
        <fullName evidence="3">DUF1963 domain-containing protein</fullName>
    </recommendedName>
</protein>
<accession>A0A239N600</accession>